<dbReference type="InterPro" id="IPR043594">
    <property type="entry name" value="HMGL"/>
</dbReference>
<organism evidence="5 6">
    <name type="scientific">Roseovarius indicus</name>
    <dbReference type="NCBI Taxonomy" id="540747"/>
    <lineage>
        <taxon>Bacteria</taxon>
        <taxon>Pseudomonadati</taxon>
        <taxon>Pseudomonadota</taxon>
        <taxon>Alphaproteobacteria</taxon>
        <taxon>Rhodobacterales</taxon>
        <taxon>Roseobacteraceae</taxon>
        <taxon>Roseovarius</taxon>
    </lineage>
</organism>
<evidence type="ECO:0000256" key="1">
    <source>
        <dbReference type="ARBA" id="ARBA00009405"/>
    </source>
</evidence>
<feature type="domain" description="Pyruvate carboxyltransferase" evidence="4">
    <location>
        <begin position="5"/>
        <end position="272"/>
    </location>
</feature>
<dbReference type="OrthoDB" id="9784013at2"/>
<dbReference type="InterPro" id="IPR013785">
    <property type="entry name" value="Aldolase_TIM"/>
</dbReference>
<dbReference type="EMBL" id="CP031598">
    <property type="protein sequence ID" value="QEW24944.1"/>
    <property type="molecule type" value="Genomic_DNA"/>
</dbReference>
<protein>
    <submittedName>
        <fullName evidence="5">Hydroxymethylglutaryl-CoA lyase YngG</fullName>
        <ecNumber evidence="5">4.1.3.4</ecNumber>
    </submittedName>
</protein>
<evidence type="ECO:0000259" key="4">
    <source>
        <dbReference type="PROSITE" id="PS50991"/>
    </source>
</evidence>
<dbReference type="AlphaFoldDB" id="A0A5P3A866"/>
<dbReference type="Pfam" id="PF00682">
    <property type="entry name" value="HMGL-like"/>
    <property type="match status" value="1"/>
</dbReference>
<dbReference type="SUPFAM" id="SSF51569">
    <property type="entry name" value="Aldolase"/>
    <property type="match status" value="1"/>
</dbReference>
<dbReference type="FunFam" id="3.20.20.70:FF:000071">
    <property type="entry name" value="Hydroxymethylglutaryl-CoA lyase"/>
    <property type="match status" value="1"/>
</dbReference>
<dbReference type="PANTHER" id="PTHR42738:SF7">
    <property type="entry name" value="HYDROXYMETHYLGLUTARYL-COA LYASE"/>
    <property type="match status" value="1"/>
</dbReference>
<evidence type="ECO:0000313" key="6">
    <source>
        <dbReference type="Proteomes" id="UP000325785"/>
    </source>
</evidence>
<dbReference type="CDD" id="cd07938">
    <property type="entry name" value="DRE_TIM_HMGL"/>
    <property type="match status" value="1"/>
</dbReference>
<evidence type="ECO:0000256" key="2">
    <source>
        <dbReference type="ARBA" id="ARBA00022723"/>
    </source>
</evidence>
<dbReference type="GO" id="GO:0006552">
    <property type="term" value="P:L-leucine catabolic process"/>
    <property type="evidence" value="ECO:0007669"/>
    <property type="project" value="TreeGrafter"/>
</dbReference>
<evidence type="ECO:0000313" key="5">
    <source>
        <dbReference type="EMBL" id="QEW24944.1"/>
    </source>
</evidence>
<dbReference type="GO" id="GO:0046872">
    <property type="term" value="F:metal ion binding"/>
    <property type="evidence" value="ECO:0007669"/>
    <property type="project" value="UniProtKB-KW"/>
</dbReference>
<evidence type="ECO:0000256" key="3">
    <source>
        <dbReference type="ARBA" id="ARBA00023239"/>
    </source>
</evidence>
<dbReference type="GO" id="GO:0004419">
    <property type="term" value="F:hydroxymethylglutaryl-CoA lyase activity"/>
    <property type="evidence" value="ECO:0007669"/>
    <property type="project" value="UniProtKB-EC"/>
</dbReference>
<dbReference type="InterPro" id="IPR000891">
    <property type="entry name" value="PYR_CT"/>
</dbReference>
<dbReference type="NCBIfam" id="NF004283">
    <property type="entry name" value="PRK05692.1"/>
    <property type="match status" value="1"/>
</dbReference>
<dbReference type="Proteomes" id="UP000325785">
    <property type="component" value="Chromosome"/>
</dbReference>
<comment type="similarity">
    <text evidence="1">Belongs to the HMG-CoA lyase family.</text>
</comment>
<keyword evidence="3 5" id="KW-0456">Lyase</keyword>
<dbReference type="Gene3D" id="3.20.20.70">
    <property type="entry name" value="Aldolase class I"/>
    <property type="match status" value="1"/>
</dbReference>
<dbReference type="PANTHER" id="PTHR42738">
    <property type="entry name" value="HYDROXYMETHYLGLUTARYL-COA LYASE"/>
    <property type="match status" value="1"/>
</dbReference>
<proteinExistence type="inferred from homology"/>
<accession>A0A5P3A866</accession>
<sequence>MTMDITITEVASRDGLQNEKHPVSTEQKIELIGRISKAGMKRFEVTSFVSPRAVPALADAEDVVKGVPDRESLIIEALVPNLRGAERAAALKLDEWVCFASASESHSQANSNTSTEEALARLQPVIDLAKQEGVVPVGAIATSFGCPFEGDVPIERVVEVAKRMTDMGVETIKLGDTIGTAWPSRVRELVRAMREALPETVLVLHLHNTRDMSLANVLTGISEGVDRYESALAGVGGCPFAPGATGNISTEDLVHFLHLEGHKTGLDLGKLIEAGHWFETVLERKLPAHLLRAKPVGETVELASTRRAAG</sequence>
<name>A0A5P3A866_9RHOB</name>
<dbReference type="KEGG" id="rid:RIdsm_00728"/>
<dbReference type="GO" id="GO:0046951">
    <property type="term" value="P:ketone body biosynthetic process"/>
    <property type="evidence" value="ECO:0007669"/>
    <property type="project" value="TreeGrafter"/>
</dbReference>
<gene>
    <name evidence="5" type="primary">yngG_1</name>
    <name evidence="5" type="ORF">RIdsm_00728</name>
</gene>
<keyword evidence="2" id="KW-0479">Metal-binding</keyword>
<dbReference type="PROSITE" id="PS50991">
    <property type="entry name" value="PYR_CT"/>
    <property type="match status" value="1"/>
</dbReference>
<reference evidence="5 6" key="1">
    <citation type="submission" date="2018-08" db="EMBL/GenBank/DDBJ databases">
        <title>Genetic Globetrotter - A new plasmid hitch-hiking vast phylogenetic and geographic distances.</title>
        <authorList>
            <person name="Vollmers J."/>
            <person name="Petersen J."/>
        </authorList>
    </citation>
    <scope>NUCLEOTIDE SEQUENCE [LARGE SCALE GENOMIC DNA]</scope>
    <source>
        <strain evidence="5 6">DSM 26383</strain>
    </source>
</reference>
<dbReference type="EC" id="4.1.3.4" evidence="5"/>